<sequence>MDYAQLQAEVIEWMERAGQVAKAPLWIRLAEARFNRELGVVETSAILMGALGIRTIDISAISMERPIALFLSDPGSNEDTLTPKAEGTFEYRSSTGRPKFWAIDGEAIAFDCPLAKPYQFRFRFRQRFALSDTVATNWLLENHPDLYLAGTLVWGAGYNQDWPNGSVWKQVLEEAIPQVKSQIAQSKRGTATVDPALSMVSRGSRYAVQSIG</sequence>
<name>A0ABV7X608_9HYPH</name>
<proteinExistence type="predicted"/>
<dbReference type="RefSeq" id="WP_380098085.1">
    <property type="nucleotide sequence ID" value="NZ_JBHRYD010000014.1"/>
</dbReference>
<organism evidence="1 2">
    <name type="scientific">Devosia honganensis</name>
    <dbReference type="NCBI Taxonomy" id="1610527"/>
    <lineage>
        <taxon>Bacteria</taxon>
        <taxon>Pseudomonadati</taxon>
        <taxon>Pseudomonadota</taxon>
        <taxon>Alphaproteobacteria</taxon>
        <taxon>Hyphomicrobiales</taxon>
        <taxon>Devosiaceae</taxon>
        <taxon>Devosia</taxon>
    </lineage>
</organism>
<dbReference type="EMBL" id="JBHRYD010000014">
    <property type="protein sequence ID" value="MFC3706048.1"/>
    <property type="molecule type" value="Genomic_DNA"/>
</dbReference>
<dbReference type="InterPro" id="IPR056209">
    <property type="entry name" value="SU10_adaptor"/>
</dbReference>
<gene>
    <name evidence="1" type="ORF">ACFOOL_14945</name>
</gene>
<evidence type="ECO:0000313" key="1">
    <source>
        <dbReference type="EMBL" id="MFC3706048.1"/>
    </source>
</evidence>
<evidence type="ECO:0000313" key="2">
    <source>
        <dbReference type="Proteomes" id="UP001595613"/>
    </source>
</evidence>
<dbReference type="Proteomes" id="UP001595613">
    <property type="component" value="Unassembled WGS sequence"/>
</dbReference>
<reference evidence="2" key="1">
    <citation type="journal article" date="2019" name="Int. J. Syst. Evol. Microbiol.">
        <title>The Global Catalogue of Microorganisms (GCM) 10K type strain sequencing project: providing services to taxonomists for standard genome sequencing and annotation.</title>
        <authorList>
            <consortium name="The Broad Institute Genomics Platform"/>
            <consortium name="The Broad Institute Genome Sequencing Center for Infectious Disease"/>
            <person name="Wu L."/>
            <person name="Ma J."/>
        </authorList>
    </citation>
    <scope>NUCLEOTIDE SEQUENCE [LARGE SCALE GENOMIC DNA]</scope>
    <source>
        <strain evidence="2">KCTC 42281</strain>
    </source>
</reference>
<protein>
    <submittedName>
        <fullName evidence="1">Uncharacterized protein</fullName>
    </submittedName>
</protein>
<dbReference type="Pfam" id="PF24175">
    <property type="entry name" value="SU10_adaptor"/>
    <property type="match status" value="1"/>
</dbReference>
<comment type="caution">
    <text evidence="1">The sequence shown here is derived from an EMBL/GenBank/DDBJ whole genome shotgun (WGS) entry which is preliminary data.</text>
</comment>
<keyword evidence="2" id="KW-1185">Reference proteome</keyword>
<accession>A0ABV7X608</accession>